<feature type="non-terminal residue" evidence="1">
    <location>
        <position position="331"/>
    </location>
</feature>
<dbReference type="AlphaFoldDB" id="A0AAN7B2R3"/>
<gene>
    <name evidence="1" type="ORF">QBC37DRAFT_454498</name>
</gene>
<dbReference type="PANTHER" id="PTHR14187">
    <property type="entry name" value="ALPHA KINASE/ELONGATION FACTOR 2 KINASE"/>
    <property type="match status" value="1"/>
</dbReference>
<evidence type="ECO:0008006" key="3">
    <source>
        <dbReference type="Google" id="ProtNLM"/>
    </source>
</evidence>
<comment type="caution">
    <text evidence="1">The sequence shown here is derived from an EMBL/GenBank/DDBJ whole genome shotgun (WGS) entry which is preliminary data.</text>
</comment>
<dbReference type="EMBL" id="MU858273">
    <property type="protein sequence ID" value="KAK4207802.1"/>
    <property type="molecule type" value="Genomic_DNA"/>
</dbReference>
<dbReference type="Proteomes" id="UP001301769">
    <property type="component" value="Unassembled WGS sequence"/>
</dbReference>
<organism evidence="1 2">
    <name type="scientific">Rhypophila decipiens</name>
    <dbReference type="NCBI Taxonomy" id="261697"/>
    <lineage>
        <taxon>Eukaryota</taxon>
        <taxon>Fungi</taxon>
        <taxon>Dikarya</taxon>
        <taxon>Ascomycota</taxon>
        <taxon>Pezizomycotina</taxon>
        <taxon>Sordariomycetes</taxon>
        <taxon>Sordariomycetidae</taxon>
        <taxon>Sordariales</taxon>
        <taxon>Naviculisporaceae</taxon>
        <taxon>Rhypophila</taxon>
    </lineage>
</organism>
<feature type="non-terminal residue" evidence="1">
    <location>
        <position position="1"/>
    </location>
</feature>
<reference evidence="1" key="2">
    <citation type="submission" date="2023-05" db="EMBL/GenBank/DDBJ databases">
        <authorList>
            <consortium name="Lawrence Berkeley National Laboratory"/>
            <person name="Steindorff A."/>
            <person name="Hensen N."/>
            <person name="Bonometti L."/>
            <person name="Westerberg I."/>
            <person name="Brannstrom I.O."/>
            <person name="Guillou S."/>
            <person name="Cros-Aarteil S."/>
            <person name="Calhoun S."/>
            <person name="Haridas S."/>
            <person name="Kuo A."/>
            <person name="Mondo S."/>
            <person name="Pangilinan J."/>
            <person name="Riley R."/>
            <person name="Labutti K."/>
            <person name="Andreopoulos B."/>
            <person name="Lipzen A."/>
            <person name="Chen C."/>
            <person name="Yanf M."/>
            <person name="Daum C."/>
            <person name="Ng V."/>
            <person name="Clum A."/>
            <person name="Ohm R."/>
            <person name="Martin F."/>
            <person name="Silar P."/>
            <person name="Natvig D."/>
            <person name="Lalanne C."/>
            <person name="Gautier V."/>
            <person name="Ament-Velasquez S.L."/>
            <person name="Kruys A."/>
            <person name="Hutchinson M.I."/>
            <person name="Powell A.J."/>
            <person name="Barry K."/>
            <person name="Miller A.N."/>
            <person name="Grigoriev I.V."/>
            <person name="Debuchy R."/>
            <person name="Gladieux P."/>
            <person name="Thoren M.H."/>
            <person name="Johannesson H."/>
        </authorList>
    </citation>
    <scope>NUCLEOTIDE SEQUENCE</scope>
    <source>
        <strain evidence="1">PSN293</strain>
    </source>
</reference>
<keyword evidence="2" id="KW-1185">Reference proteome</keyword>
<evidence type="ECO:0000313" key="1">
    <source>
        <dbReference type="EMBL" id="KAK4207802.1"/>
    </source>
</evidence>
<accession>A0AAN7B2R3</accession>
<sequence length="331" mass="37375">PESRLVVAVNFGATHTSVAYLSDYRGRNANIEQKIEGIRILHGWPCHESASVPNEISYSPTTRGCRQWGYDIDAGAQVHDSLRPRLEDASVYQELVSLHDLVKEAATNPGLAVSVPPSLHKSPELMAADFLRKVAEQLRDEINSNVSRQVLEVILLDLVVSYPSLWPEVVKRRYFHVIESAFDVALLPTLRHIYFLAEAEAVSQWCVWSENESLREHGIRKGTSVIVCDSESSSMKAAFFLALVLSFTGRLTFISGANAGWELVETEFESLVVPRLRSTDLEQLELLTKSEPGSIVRSRWNMMLERFQPIMHRFDGIENRLGWPIMLPRGF</sequence>
<dbReference type="PANTHER" id="PTHR14187:SF82">
    <property type="entry name" value="FAMILY CHAPERONE, PUTATIVE (AFU_ORTHOLOGUE AFUA_7G08575)-RELATED"/>
    <property type="match status" value="1"/>
</dbReference>
<protein>
    <recommendedName>
        <fullName evidence="3">Actin-like ATPase domain-containing protein</fullName>
    </recommendedName>
</protein>
<dbReference type="SUPFAM" id="SSF53067">
    <property type="entry name" value="Actin-like ATPase domain"/>
    <property type="match status" value="1"/>
</dbReference>
<evidence type="ECO:0000313" key="2">
    <source>
        <dbReference type="Proteomes" id="UP001301769"/>
    </source>
</evidence>
<reference evidence="1" key="1">
    <citation type="journal article" date="2023" name="Mol. Phylogenet. Evol.">
        <title>Genome-scale phylogeny and comparative genomics of the fungal order Sordariales.</title>
        <authorList>
            <person name="Hensen N."/>
            <person name="Bonometti L."/>
            <person name="Westerberg I."/>
            <person name="Brannstrom I.O."/>
            <person name="Guillou S."/>
            <person name="Cros-Aarteil S."/>
            <person name="Calhoun S."/>
            <person name="Haridas S."/>
            <person name="Kuo A."/>
            <person name="Mondo S."/>
            <person name="Pangilinan J."/>
            <person name="Riley R."/>
            <person name="LaButti K."/>
            <person name="Andreopoulos B."/>
            <person name="Lipzen A."/>
            <person name="Chen C."/>
            <person name="Yan M."/>
            <person name="Daum C."/>
            <person name="Ng V."/>
            <person name="Clum A."/>
            <person name="Steindorff A."/>
            <person name="Ohm R.A."/>
            <person name="Martin F."/>
            <person name="Silar P."/>
            <person name="Natvig D.O."/>
            <person name="Lalanne C."/>
            <person name="Gautier V."/>
            <person name="Ament-Velasquez S.L."/>
            <person name="Kruys A."/>
            <person name="Hutchinson M.I."/>
            <person name="Powell A.J."/>
            <person name="Barry K."/>
            <person name="Miller A.N."/>
            <person name="Grigoriev I.V."/>
            <person name="Debuchy R."/>
            <person name="Gladieux P."/>
            <person name="Hiltunen Thoren M."/>
            <person name="Johannesson H."/>
        </authorList>
    </citation>
    <scope>NUCLEOTIDE SEQUENCE</scope>
    <source>
        <strain evidence="1">PSN293</strain>
    </source>
</reference>
<dbReference type="Gene3D" id="3.30.420.40">
    <property type="match status" value="1"/>
</dbReference>
<proteinExistence type="predicted"/>
<dbReference type="InterPro" id="IPR043129">
    <property type="entry name" value="ATPase_NBD"/>
</dbReference>
<name>A0AAN7B2R3_9PEZI</name>